<name>A0ABW9DUR5_9BURK</name>
<feature type="compositionally biased region" description="Basic and acidic residues" evidence="1">
    <location>
        <begin position="119"/>
        <end position="137"/>
    </location>
</feature>
<accession>A0ABW9DUR5</accession>
<organism evidence="2 3">
    <name type="scientific">Paraburkholderia metrosideri</name>
    <dbReference type="NCBI Taxonomy" id="580937"/>
    <lineage>
        <taxon>Bacteria</taxon>
        <taxon>Pseudomonadati</taxon>
        <taxon>Pseudomonadota</taxon>
        <taxon>Betaproteobacteria</taxon>
        <taxon>Burkholderiales</taxon>
        <taxon>Burkholderiaceae</taxon>
        <taxon>Paraburkholderia</taxon>
    </lineage>
</organism>
<dbReference type="Proteomes" id="UP001629432">
    <property type="component" value="Unassembled WGS sequence"/>
</dbReference>
<dbReference type="EMBL" id="JAQQCF010000014">
    <property type="protein sequence ID" value="MFM0638404.1"/>
    <property type="molecule type" value="Genomic_DNA"/>
</dbReference>
<reference evidence="2 3" key="1">
    <citation type="journal article" date="2024" name="Chem. Sci.">
        <title>Discovery of megapolipeptins by genome mining of a Burkholderiales bacteria collection.</title>
        <authorList>
            <person name="Paulo B.S."/>
            <person name="Recchia M.J.J."/>
            <person name="Lee S."/>
            <person name="Fergusson C.H."/>
            <person name="Romanowski S.B."/>
            <person name="Hernandez A."/>
            <person name="Krull N."/>
            <person name="Liu D.Y."/>
            <person name="Cavanagh H."/>
            <person name="Bos A."/>
            <person name="Gray C.A."/>
            <person name="Murphy B.T."/>
            <person name="Linington R.G."/>
            <person name="Eustaquio A.S."/>
        </authorList>
    </citation>
    <scope>NUCLEOTIDE SEQUENCE [LARGE SCALE GENOMIC DNA]</scope>
    <source>
        <strain evidence="2 3">RL17-338-BIC-A</strain>
    </source>
</reference>
<evidence type="ECO:0000256" key="1">
    <source>
        <dbReference type="SAM" id="MobiDB-lite"/>
    </source>
</evidence>
<comment type="caution">
    <text evidence="2">The sequence shown here is derived from an EMBL/GenBank/DDBJ whole genome shotgun (WGS) entry which is preliminary data.</text>
</comment>
<dbReference type="RefSeq" id="WP_408337291.1">
    <property type="nucleotide sequence ID" value="NZ_JAQQCF010000014.1"/>
</dbReference>
<feature type="region of interest" description="Disordered" evidence="1">
    <location>
        <begin position="110"/>
        <end position="137"/>
    </location>
</feature>
<proteinExistence type="predicted"/>
<gene>
    <name evidence="2" type="ORF">PQQ63_17040</name>
</gene>
<evidence type="ECO:0000313" key="2">
    <source>
        <dbReference type="EMBL" id="MFM0638404.1"/>
    </source>
</evidence>
<keyword evidence="3" id="KW-1185">Reference proteome</keyword>
<sequence length="137" mass="15200">MASGLKALKDVSNAQQNPVIVLGMNEAIQEQTMSTKATLAHYHSEQAGEPSWHFYEELFEAGVVYLELRGVSVELQTREHGGADVVMRLPIETAKQLGLHTNVLPERWESACDSNKTAPLDRTRDLAPRYDDPADPV</sequence>
<protein>
    <submittedName>
        <fullName evidence="2">Uncharacterized protein</fullName>
    </submittedName>
</protein>
<evidence type="ECO:0000313" key="3">
    <source>
        <dbReference type="Proteomes" id="UP001629432"/>
    </source>
</evidence>